<proteinExistence type="predicted"/>
<dbReference type="VEuPathDB" id="FungiDB:BD410DRAFT_179571"/>
<evidence type="ECO:0000313" key="1">
    <source>
        <dbReference type="EMBL" id="TDL14678.1"/>
    </source>
</evidence>
<evidence type="ECO:0000313" key="2">
    <source>
        <dbReference type="Proteomes" id="UP000294933"/>
    </source>
</evidence>
<dbReference type="EMBL" id="ML170316">
    <property type="protein sequence ID" value="TDL14678.1"/>
    <property type="molecule type" value="Genomic_DNA"/>
</dbReference>
<dbReference type="AlphaFoldDB" id="A0A4Y7PI13"/>
<dbReference type="STRING" id="50990.A0A4Y7PI13"/>
<sequence>MARRPFGQCSIALERIVDRCTRGRIRLDGGYEFVRYRDNQATSTFDITSAFEKMEQENRDNIHLTCARFHDSSPNIHTTGSSEWEARSLSHESKNDIELLRSITIHITTSKSGRRSARRAPGRCGISIQSHASVRGNLLKQPLPLRDPELFSGDAPVEILGRSPFDASNHAERGESSTFVLPDSSVGCEFESEIGMSRVRGMVGIRRAGAWRSYVGCAGDVCEHG</sequence>
<accession>A0A4Y7PI13</accession>
<keyword evidence="2" id="KW-1185">Reference proteome</keyword>
<organism evidence="1 2">
    <name type="scientific">Rickenella mellea</name>
    <dbReference type="NCBI Taxonomy" id="50990"/>
    <lineage>
        <taxon>Eukaryota</taxon>
        <taxon>Fungi</taxon>
        <taxon>Dikarya</taxon>
        <taxon>Basidiomycota</taxon>
        <taxon>Agaricomycotina</taxon>
        <taxon>Agaricomycetes</taxon>
        <taxon>Hymenochaetales</taxon>
        <taxon>Rickenellaceae</taxon>
        <taxon>Rickenella</taxon>
    </lineage>
</organism>
<dbReference type="Proteomes" id="UP000294933">
    <property type="component" value="Unassembled WGS sequence"/>
</dbReference>
<name>A0A4Y7PI13_9AGAM</name>
<gene>
    <name evidence="1" type="ORF">BD410DRAFT_179571</name>
</gene>
<reference evidence="1 2" key="1">
    <citation type="submission" date="2018-06" db="EMBL/GenBank/DDBJ databases">
        <title>A transcriptomic atlas of mushroom development highlights an independent origin of complex multicellularity.</title>
        <authorList>
            <consortium name="DOE Joint Genome Institute"/>
            <person name="Krizsan K."/>
            <person name="Almasi E."/>
            <person name="Merenyi Z."/>
            <person name="Sahu N."/>
            <person name="Viragh M."/>
            <person name="Koszo T."/>
            <person name="Mondo S."/>
            <person name="Kiss B."/>
            <person name="Balint B."/>
            <person name="Kues U."/>
            <person name="Barry K."/>
            <person name="Hegedus J.C."/>
            <person name="Henrissat B."/>
            <person name="Johnson J."/>
            <person name="Lipzen A."/>
            <person name="Ohm R."/>
            <person name="Nagy I."/>
            <person name="Pangilinan J."/>
            <person name="Yan J."/>
            <person name="Xiong Y."/>
            <person name="Grigoriev I.V."/>
            <person name="Hibbett D.S."/>
            <person name="Nagy L.G."/>
        </authorList>
    </citation>
    <scope>NUCLEOTIDE SEQUENCE [LARGE SCALE GENOMIC DNA]</scope>
    <source>
        <strain evidence="1 2">SZMC22713</strain>
    </source>
</reference>
<protein>
    <submittedName>
        <fullName evidence="1">Uncharacterized protein</fullName>
    </submittedName>
</protein>